<sequence length="355" mass="40785">MKTFGVILAILITGIIVSSTDEDDFYKNPQNWNIEYERDGILTEVICNEFKTKGVDRNKSTGLFVPSNWSIPLRKCCPKGESFNPNKTCIPSDNTLYDKTIHYSIICNKNMININEGFAVRNLIYEDPCKDGKFYADEHEIAKILMSGQLYFESPDISRTYKNDEFCIENLDDKLTVFMCFDSEKTFTFTYAILETISVGCLVCVIIYYCSKKSLRTVHGKALCCHAGSLACGFSFLAGLNYADGYALPKYFCIFAGYVVQFSFLAYFFWLTVMCIETYKCIEMKHRNCGRYDMKEDQKMRFKKYSLGVWGTTIIICLISLFSQFTPIIPAMHHRPSIGETSCFFQGFANQRFYS</sequence>
<feature type="transmembrane region" description="Helical" evidence="1">
    <location>
        <begin position="305"/>
        <end position="325"/>
    </location>
</feature>
<keyword evidence="3" id="KW-0675">Receptor</keyword>
<dbReference type="InterPro" id="IPR052808">
    <property type="entry name" value="GPCR_Mth-like"/>
</dbReference>
<feature type="chain" id="PRO_5026772567" evidence="2">
    <location>
        <begin position="21"/>
        <end position="355"/>
    </location>
</feature>
<feature type="transmembrane region" description="Helical" evidence="1">
    <location>
        <begin position="189"/>
        <end position="210"/>
    </location>
</feature>
<dbReference type="PANTHER" id="PTHR46953">
    <property type="entry name" value="G-PROTEIN COUPLED RECEPTOR MTH-LIKE 1-RELATED"/>
    <property type="match status" value="1"/>
</dbReference>
<accession>A0A6M2E2M6</accession>
<evidence type="ECO:0000313" key="3">
    <source>
        <dbReference type="EMBL" id="NOV51621.1"/>
    </source>
</evidence>
<feature type="transmembrane region" description="Helical" evidence="1">
    <location>
        <begin position="255"/>
        <end position="276"/>
    </location>
</feature>
<feature type="signal peptide" evidence="2">
    <location>
        <begin position="1"/>
        <end position="20"/>
    </location>
</feature>
<proteinExistence type="predicted"/>
<evidence type="ECO:0000256" key="1">
    <source>
        <dbReference type="SAM" id="Phobius"/>
    </source>
</evidence>
<keyword evidence="1" id="KW-0472">Membrane</keyword>
<dbReference type="Gene3D" id="1.20.1070.10">
    <property type="entry name" value="Rhodopsin 7-helix transmembrane proteins"/>
    <property type="match status" value="1"/>
</dbReference>
<dbReference type="PANTHER" id="PTHR46953:SF1">
    <property type="entry name" value="G-PROTEIN COUPLED RECEPTOR MTH-LIKE 1-RELATED"/>
    <property type="match status" value="1"/>
</dbReference>
<organism evidence="3">
    <name type="scientific">Xenopsylla cheopis</name>
    <name type="common">Oriental rat flea</name>
    <name type="synonym">Pulex cheopis</name>
    <dbReference type="NCBI Taxonomy" id="163159"/>
    <lineage>
        <taxon>Eukaryota</taxon>
        <taxon>Metazoa</taxon>
        <taxon>Ecdysozoa</taxon>
        <taxon>Arthropoda</taxon>
        <taxon>Hexapoda</taxon>
        <taxon>Insecta</taxon>
        <taxon>Pterygota</taxon>
        <taxon>Neoptera</taxon>
        <taxon>Endopterygota</taxon>
        <taxon>Siphonaptera</taxon>
        <taxon>Pulicidae</taxon>
        <taxon>Xenopsyllinae</taxon>
        <taxon>Xenopsylla</taxon>
    </lineage>
</organism>
<evidence type="ECO:0000256" key="2">
    <source>
        <dbReference type="SAM" id="SignalP"/>
    </source>
</evidence>
<name>A0A6M2E2M6_XENCH</name>
<keyword evidence="1" id="KW-0812">Transmembrane</keyword>
<protein>
    <submittedName>
        <fullName evidence="3">Putative g-protein coupled receptor mth2</fullName>
    </submittedName>
</protein>
<dbReference type="EMBL" id="GIIL01007895">
    <property type="protein sequence ID" value="NOV51621.1"/>
    <property type="molecule type" value="Transcribed_RNA"/>
</dbReference>
<reference evidence="3" key="1">
    <citation type="submission" date="2020-03" db="EMBL/GenBank/DDBJ databases">
        <title>Transcriptomic Profiling of the Digestive Tract of the Rat Flea, Xenopsylla cheopis, Following Blood Feeding and Infection with Yersinia pestis.</title>
        <authorList>
            <person name="Bland D.M."/>
            <person name="Martens C.A."/>
            <person name="Virtaneva K."/>
            <person name="Kanakabandi K."/>
            <person name="Long D."/>
            <person name="Rosenke R."/>
            <person name="Saturday G.A."/>
            <person name="Hoyt F.H."/>
            <person name="Bruno D.P."/>
            <person name="Ribeiro J.M.C."/>
            <person name="Hinnebusch J."/>
        </authorList>
    </citation>
    <scope>NUCLEOTIDE SEQUENCE</scope>
</reference>
<feature type="transmembrane region" description="Helical" evidence="1">
    <location>
        <begin position="222"/>
        <end position="243"/>
    </location>
</feature>
<keyword evidence="2" id="KW-0732">Signal</keyword>
<keyword evidence="1" id="KW-1133">Transmembrane helix</keyword>
<dbReference type="AlphaFoldDB" id="A0A6M2E2M6"/>